<dbReference type="SMART" id="SM00248">
    <property type="entry name" value="ANK"/>
    <property type="match status" value="8"/>
</dbReference>
<evidence type="ECO:0000313" key="5">
    <source>
        <dbReference type="Proteomes" id="UP000001542"/>
    </source>
</evidence>
<feature type="repeat" description="ANK" evidence="3">
    <location>
        <begin position="246"/>
        <end position="278"/>
    </location>
</feature>
<proteinExistence type="predicted"/>
<dbReference type="Proteomes" id="UP000001542">
    <property type="component" value="Unassembled WGS sequence"/>
</dbReference>
<accession>A2FG68</accession>
<dbReference type="OrthoDB" id="5296112at2759"/>
<dbReference type="AlphaFoldDB" id="A2FG68"/>
<evidence type="ECO:0000256" key="1">
    <source>
        <dbReference type="ARBA" id="ARBA00022737"/>
    </source>
</evidence>
<dbReference type="Gene3D" id="1.25.40.20">
    <property type="entry name" value="Ankyrin repeat-containing domain"/>
    <property type="match status" value="2"/>
</dbReference>
<reference evidence="4" key="2">
    <citation type="journal article" date="2007" name="Science">
        <title>Draft genome sequence of the sexually transmitted pathogen Trichomonas vaginalis.</title>
        <authorList>
            <person name="Carlton J.M."/>
            <person name="Hirt R.P."/>
            <person name="Silva J.C."/>
            <person name="Delcher A.L."/>
            <person name="Schatz M."/>
            <person name="Zhao Q."/>
            <person name="Wortman J.R."/>
            <person name="Bidwell S.L."/>
            <person name="Alsmark U.C.M."/>
            <person name="Besteiro S."/>
            <person name="Sicheritz-Ponten T."/>
            <person name="Noel C.J."/>
            <person name="Dacks J.B."/>
            <person name="Foster P.G."/>
            <person name="Simillion C."/>
            <person name="Van de Peer Y."/>
            <person name="Miranda-Saavedra D."/>
            <person name="Barton G.J."/>
            <person name="Westrop G.D."/>
            <person name="Mueller S."/>
            <person name="Dessi D."/>
            <person name="Fiori P.L."/>
            <person name="Ren Q."/>
            <person name="Paulsen I."/>
            <person name="Zhang H."/>
            <person name="Bastida-Corcuera F.D."/>
            <person name="Simoes-Barbosa A."/>
            <person name="Brown M.T."/>
            <person name="Hayes R.D."/>
            <person name="Mukherjee M."/>
            <person name="Okumura C.Y."/>
            <person name="Schneider R."/>
            <person name="Smith A.J."/>
            <person name="Vanacova S."/>
            <person name="Villalvazo M."/>
            <person name="Haas B.J."/>
            <person name="Pertea M."/>
            <person name="Feldblyum T.V."/>
            <person name="Utterback T.R."/>
            <person name="Shu C.L."/>
            <person name="Osoegawa K."/>
            <person name="de Jong P.J."/>
            <person name="Hrdy I."/>
            <person name="Horvathova L."/>
            <person name="Zubacova Z."/>
            <person name="Dolezal P."/>
            <person name="Malik S.B."/>
            <person name="Logsdon J.M. Jr."/>
            <person name="Henze K."/>
            <person name="Gupta A."/>
            <person name="Wang C.C."/>
            <person name="Dunne R.L."/>
            <person name="Upcroft J.A."/>
            <person name="Upcroft P."/>
            <person name="White O."/>
            <person name="Salzberg S.L."/>
            <person name="Tang P."/>
            <person name="Chiu C.-H."/>
            <person name="Lee Y.-S."/>
            <person name="Embley T.M."/>
            <person name="Coombs G.H."/>
            <person name="Mottram J.C."/>
            <person name="Tachezy J."/>
            <person name="Fraser-Liggett C.M."/>
            <person name="Johnson P.J."/>
        </authorList>
    </citation>
    <scope>NUCLEOTIDE SEQUENCE [LARGE SCALE GENOMIC DNA]</scope>
    <source>
        <strain evidence="4">G3</strain>
    </source>
</reference>
<evidence type="ECO:0000313" key="4">
    <source>
        <dbReference type="EMBL" id="EAX96107.1"/>
    </source>
</evidence>
<evidence type="ECO:0000256" key="2">
    <source>
        <dbReference type="ARBA" id="ARBA00023043"/>
    </source>
</evidence>
<evidence type="ECO:0000256" key="3">
    <source>
        <dbReference type="PROSITE-ProRule" id="PRU00023"/>
    </source>
</evidence>
<keyword evidence="1" id="KW-0677">Repeat</keyword>
<dbReference type="SMR" id="A2FG68"/>
<dbReference type="PROSITE" id="PS50297">
    <property type="entry name" value="ANK_REP_REGION"/>
    <property type="match status" value="5"/>
</dbReference>
<organism evidence="4 5">
    <name type="scientific">Trichomonas vaginalis (strain ATCC PRA-98 / G3)</name>
    <dbReference type="NCBI Taxonomy" id="412133"/>
    <lineage>
        <taxon>Eukaryota</taxon>
        <taxon>Metamonada</taxon>
        <taxon>Parabasalia</taxon>
        <taxon>Trichomonadida</taxon>
        <taxon>Trichomonadidae</taxon>
        <taxon>Trichomonas</taxon>
    </lineage>
</organism>
<dbReference type="EMBL" id="DS113774">
    <property type="protein sequence ID" value="EAX96107.1"/>
    <property type="molecule type" value="Genomic_DNA"/>
</dbReference>
<dbReference type="PROSITE" id="PS50088">
    <property type="entry name" value="ANK_REPEAT"/>
    <property type="match status" value="6"/>
</dbReference>
<dbReference type="RefSeq" id="XP_001309037.1">
    <property type="nucleotide sequence ID" value="XM_001309036.1"/>
</dbReference>
<dbReference type="InterPro" id="IPR036770">
    <property type="entry name" value="Ankyrin_rpt-contain_sf"/>
</dbReference>
<feature type="repeat" description="ANK" evidence="3">
    <location>
        <begin position="344"/>
        <end position="376"/>
    </location>
</feature>
<keyword evidence="2 3" id="KW-0040">ANK repeat</keyword>
<keyword evidence="5" id="KW-1185">Reference proteome</keyword>
<feature type="repeat" description="ANK" evidence="3">
    <location>
        <begin position="377"/>
        <end position="409"/>
    </location>
</feature>
<dbReference type="VEuPathDB" id="TrichDB:TVAGG3_0852230"/>
<protein>
    <submittedName>
        <fullName evidence="4">Ankyrin repeat protein, putative</fullName>
    </submittedName>
</protein>
<gene>
    <name evidence="4" type="ORF">TVAG_014990</name>
</gene>
<dbReference type="SUPFAM" id="SSF48403">
    <property type="entry name" value="Ankyrin repeat"/>
    <property type="match status" value="1"/>
</dbReference>
<dbReference type="PANTHER" id="PTHR24188:SF29">
    <property type="entry name" value="GH09064P"/>
    <property type="match status" value="1"/>
</dbReference>
<dbReference type="STRING" id="5722.A2FG68"/>
<dbReference type="VEuPathDB" id="TrichDB:TVAG_014990"/>
<dbReference type="InterPro" id="IPR002110">
    <property type="entry name" value="Ankyrin_rpt"/>
</dbReference>
<dbReference type="InParanoid" id="A2FG68"/>
<dbReference type="KEGG" id="tva:4753873"/>
<dbReference type="Pfam" id="PF12796">
    <property type="entry name" value="Ank_2"/>
    <property type="match status" value="3"/>
</dbReference>
<feature type="repeat" description="ANK" evidence="3">
    <location>
        <begin position="457"/>
        <end position="489"/>
    </location>
</feature>
<feature type="repeat" description="ANK" evidence="3">
    <location>
        <begin position="279"/>
        <end position="311"/>
    </location>
</feature>
<dbReference type="eggNOG" id="KOG4177">
    <property type="taxonomic scope" value="Eukaryota"/>
</dbReference>
<dbReference type="PANTHER" id="PTHR24188">
    <property type="entry name" value="ANKYRIN REPEAT PROTEIN"/>
    <property type="match status" value="1"/>
</dbReference>
<sequence length="548" mass="61645">MLENASYNEFSNCVTDQIQTEKDLFGYITATKQKFENLTNMRYNSNFAIQIEKLREIYNGVNTSKIYTDQYQESFQALKDLKATDFSKVDLNLELLVNEEPYDVVTIAIILGNENAVTYFFKNPEFQADYKTAAYHIVTWHRYSMLDKHFQLLEKYITPEVCIAGFDTRLLADLYLKKVDMLSPRLVDLAQTQNNYGCLEILMMAGNSSAILTECDIINELISLKYNTAADLIIKQGFDINRKDTDGMTPLIRATYDNDLESSVYLVEKGADLEIKDVDGMSALAVATYYGSYKIAQYLIDKGADKESKNNSGTTPLLTALYNDDRDTIKFMMRNNANLRETVNGFCPIIHASKMQNLNTVSFLFANGASVNSVDGTGNTPLLAASENACEEIIKFLGHNGAKVDTRDKKKNTPLIKVAMFRKRQSTFDIRKETEKRYNSAKILLHYGQNVNDVNDEGKSALHYAVEVSDILLVNLLLENGANINLQDKQGNTPLSIAIANDDVEMAKELQTKGATIDKNALAKVRSPEMKSFLLQDANIKSQCCLLI</sequence>
<reference evidence="4" key="1">
    <citation type="submission" date="2006-10" db="EMBL/GenBank/DDBJ databases">
        <authorList>
            <person name="Amadeo P."/>
            <person name="Zhao Q."/>
            <person name="Wortman J."/>
            <person name="Fraser-Liggett C."/>
            <person name="Carlton J."/>
        </authorList>
    </citation>
    <scope>NUCLEOTIDE SEQUENCE</scope>
    <source>
        <strain evidence="4">G3</strain>
    </source>
</reference>
<feature type="repeat" description="ANK" evidence="3">
    <location>
        <begin position="490"/>
        <end position="522"/>
    </location>
</feature>
<name>A2FG68_TRIV3</name>